<evidence type="ECO:0000256" key="4">
    <source>
        <dbReference type="ARBA" id="ARBA00022801"/>
    </source>
</evidence>
<evidence type="ECO:0000256" key="7">
    <source>
        <dbReference type="ARBA" id="ARBA00022840"/>
    </source>
</evidence>
<dbReference type="GO" id="GO:0005524">
    <property type="term" value="F:ATP binding"/>
    <property type="evidence" value="ECO:0007669"/>
    <property type="project" value="UniProtKB-KW"/>
</dbReference>
<keyword evidence="4" id="KW-0378">Hydrolase</keyword>
<keyword evidence="9" id="KW-0234">DNA repair</keyword>
<keyword evidence="1" id="KW-0540">Nuclease</keyword>
<evidence type="ECO:0000259" key="10">
    <source>
        <dbReference type="Pfam" id="PF12705"/>
    </source>
</evidence>
<evidence type="ECO:0000256" key="3">
    <source>
        <dbReference type="ARBA" id="ARBA00022763"/>
    </source>
</evidence>
<dbReference type="GO" id="GO:0006281">
    <property type="term" value="P:DNA repair"/>
    <property type="evidence" value="ECO:0007669"/>
    <property type="project" value="UniProtKB-KW"/>
</dbReference>
<name>A0A2T3G6Z8_9FIRM</name>
<dbReference type="InterPro" id="IPR011335">
    <property type="entry name" value="Restrct_endonuc-II-like"/>
</dbReference>
<dbReference type="EMBL" id="PYLQ01000001">
    <property type="protein sequence ID" value="PST43221.1"/>
    <property type="molecule type" value="Genomic_DNA"/>
</dbReference>
<gene>
    <name evidence="11" type="ORF">C7U54_00480</name>
</gene>
<keyword evidence="6" id="KW-0269">Exonuclease</keyword>
<keyword evidence="2" id="KW-0547">Nucleotide-binding</keyword>
<evidence type="ECO:0000256" key="8">
    <source>
        <dbReference type="ARBA" id="ARBA00023125"/>
    </source>
</evidence>
<keyword evidence="5" id="KW-0347">Helicase</keyword>
<dbReference type="GO" id="GO:0003677">
    <property type="term" value="F:DNA binding"/>
    <property type="evidence" value="ECO:0007669"/>
    <property type="project" value="UniProtKB-KW"/>
</dbReference>
<keyword evidence="12" id="KW-1185">Reference proteome</keyword>
<accession>A0A2T3G6Z8</accession>
<dbReference type="RefSeq" id="WP_107028907.1">
    <property type="nucleotide sequence ID" value="NZ_PYLQ01000001.1"/>
</dbReference>
<comment type="caution">
    <text evidence="11">The sequence shown here is derived from an EMBL/GenBank/DDBJ whole genome shotgun (WGS) entry which is preliminary data.</text>
</comment>
<evidence type="ECO:0000256" key="6">
    <source>
        <dbReference type="ARBA" id="ARBA00022839"/>
    </source>
</evidence>
<dbReference type="Gene3D" id="3.90.320.10">
    <property type="match status" value="1"/>
</dbReference>
<proteinExistence type="predicted"/>
<dbReference type="Pfam" id="PF12705">
    <property type="entry name" value="PDDEXK_1"/>
    <property type="match status" value="1"/>
</dbReference>
<evidence type="ECO:0000256" key="5">
    <source>
        <dbReference type="ARBA" id="ARBA00022806"/>
    </source>
</evidence>
<dbReference type="SUPFAM" id="SSF52540">
    <property type="entry name" value="P-loop containing nucleoside triphosphate hydrolases"/>
    <property type="match status" value="1"/>
</dbReference>
<keyword evidence="8" id="KW-0238">DNA-binding</keyword>
<feature type="domain" description="PD-(D/E)XK endonuclease-like" evidence="10">
    <location>
        <begin position="590"/>
        <end position="907"/>
    </location>
</feature>
<sequence length="927" mass="109950">MHIYNSNHYSSAMKQIINDCLHSAKENPFAIHYVIVDDPKYYEEIFLKHTDTIFNIELMTLSSFYQKLLQIYHQDFRKKTDIQNLLEIIKMNKEDTSSLFHLSANHVLTAKQILDIFKNFYLYNIQKTTKELPDLSKEKIKTLFNLYHQFDQTHFLEHDLIYSLIDEKCHNYYYFLTNQITIPKNQALIQKLDQYGHVFIYQDTKENEILDYTGYVTNHLFDSSHTKSDFEHPYQILKASTIQEEVKQIIFDINTLLKENALRDFVIYYPNDDYYRHLCRILDQFNLAYNRKETITNQAFQVVNMLLQYCLSKDETYLLDAISSLYLLNFQDHQYVSYLKNLYTLQGFIDDENYLVLKKAVLNIQGHDLSSYSLSLIDFIEHSFCKNELVYALLSSLKLEGTEPLSLKEYLSLLQEMFSKKTHSLKESYDSLYLLNYNQPYSELLQAKYVYCLGLNETIIPQEFKNTNLLLNQEALALKYPTTYDALNKHQNTLRHLFSCHHQKIILSYALRDLNGGDLVVSSIIQKLTKLFTIPTFKKHILIHPSLKEDYYLKGHQDDSLSVLNHHLLVYKQSHHQVLPMHINHQHNPLSASKLEVYNQCPYKYYLQYILKVDSINNSLIQSNEIGTLVHYVLEKNHHYFNNYQAKNFDSLKEDIHLSIQNYLKTHMLKKYALKKNQFFLKLIEDDLYNTIIVLAKQMQHGLFELSACEERVYDKIQDIELKGFIDRVDLYQNYLKVIDYKSSNKELNLELARLGFNMQMLIYLEMLSKNKNYDKGAVLYFNTKKRILKSEISILEKQDPENFFKLYKMDGYSVDDTYLEIDHEIEQESDIIKIKLKKDGSPYSNAKIISHDELDTLLQEITLHIQSLYQQMITGDIRIYPTRSDNPNIDMHINPCRFCHYKAICNYDIFYNEDHQIELGGQNEER</sequence>
<evidence type="ECO:0000256" key="9">
    <source>
        <dbReference type="ARBA" id="ARBA00023204"/>
    </source>
</evidence>
<dbReference type="GO" id="GO:0004386">
    <property type="term" value="F:helicase activity"/>
    <property type="evidence" value="ECO:0007669"/>
    <property type="project" value="UniProtKB-KW"/>
</dbReference>
<dbReference type="Gene3D" id="3.40.50.300">
    <property type="entry name" value="P-loop containing nucleotide triphosphate hydrolases"/>
    <property type="match status" value="1"/>
</dbReference>
<evidence type="ECO:0000256" key="1">
    <source>
        <dbReference type="ARBA" id="ARBA00022722"/>
    </source>
</evidence>
<dbReference type="InterPro" id="IPR027417">
    <property type="entry name" value="P-loop_NTPase"/>
</dbReference>
<evidence type="ECO:0000313" key="11">
    <source>
        <dbReference type="EMBL" id="PST43221.1"/>
    </source>
</evidence>
<protein>
    <recommendedName>
        <fullName evidence="10">PD-(D/E)XK endonuclease-like domain-containing protein</fullName>
    </recommendedName>
</protein>
<dbReference type="Proteomes" id="UP000240974">
    <property type="component" value="Unassembled WGS sequence"/>
</dbReference>
<dbReference type="AlphaFoldDB" id="A0A2T3G6Z8"/>
<dbReference type="GO" id="GO:0004527">
    <property type="term" value="F:exonuclease activity"/>
    <property type="evidence" value="ECO:0007669"/>
    <property type="project" value="UniProtKB-KW"/>
</dbReference>
<evidence type="ECO:0000313" key="12">
    <source>
        <dbReference type="Proteomes" id="UP000240974"/>
    </source>
</evidence>
<evidence type="ECO:0000256" key="2">
    <source>
        <dbReference type="ARBA" id="ARBA00022741"/>
    </source>
</evidence>
<dbReference type="InterPro" id="IPR011604">
    <property type="entry name" value="PDDEXK-like_dom_sf"/>
</dbReference>
<dbReference type="InterPro" id="IPR038726">
    <property type="entry name" value="PDDEXK_AddAB-type"/>
</dbReference>
<organism evidence="11 12">
    <name type="scientific">Faecalibacillus intestinalis</name>
    <dbReference type="NCBI Taxonomy" id="1982626"/>
    <lineage>
        <taxon>Bacteria</taxon>
        <taxon>Bacillati</taxon>
        <taxon>Bacillota</taxon>
        <taxon>Erysipelotrichia</taxon>
        <taxon>Erysipelotrichales</taxon>
        <taxon>Coprobacillaceae</taxon>
        <taxon>Faecalibacillus</taxon>
    </lineage>
</organism>
<reference evidence="11 12" key="1">
    <citation type="journal article" date="2019" name="Int. J. Syst. Evol. Microbiol.">
        <title>Faecalibacillus intestinalis gen. nov., sp. nov. and Faecalibacillus faecis sp. nov., isolated from human faeces.</title>
        <authorList>
            <person name="Seo B."/>
            <person name="Jeon K."/>
            <person name="Baek I."/>
            <person name="Lee Y.M."/>
            <person name="Baek K."/>
            <person name="Ko G."/>
        </authorList>
    </citation>
    <scope>NUCLEOTIDE SEQUENCE [LARGE SCALE GENOMIC DNA]</scope>
    <source>
        <strain evidence="11 12">SNUG30099</strain>
    </source>
</reference>
<dbReference type="SUPFAM" id="SSF52980">
    <property type="entry name" value="Restriction endonuclease-like"/>
    <property type="match status" value="1"/>
</dbReference>
<keyword evidence="3" id="KW-0227">DNA damage</keyword>
<keyword evidence="7" id="KW-0067">ATP-binding</keyword>